<keyword evidence="1" id="KW-0732">Signal</keyword>
<proteinExistence type="predicted"/>
<reference evidence="2 3" key="1">
    <citation type="submission" date="2013-11" db="EMBL/GenBank/DDBJ databases">
        <title>Genome sequencing of Stegodyphus mimosarum.</title>
        <authorList>
            <person name="Bechsgaard J."/>
        </authorList>
    </citation>
    <scope>NUCLEOTIDE SEQUENCE [LARGE SCALE GENOMIC DNA]</scope>
</reference>
<feature type="non-terminal residue" evidence="2">
    <location>
        <position position="71"/>
    </location>
</feature>
<dbReference type="Proteomes" id="UP000054359">
    <property type="component" value="Unassembled WGS sequence"/>
</dbReference>
<keyword evidence="3" id="KW-1185">Reference proteome</keyword>
<name>A0A087UXL5_STEMI</name>
<feature type="chain" id="PRO_5001831062" evidence="1">
    <location>
        <begin position="27"/>
        <end position="71"/>
    </location>
</feature>
<feature type="signal peptide" evidence="1">
    <location>
        <begin position="1"/>
        <end position="26"/>
    </location>
</feature>
<dbReference type="EMBL" id="KK122165">
    <property type="protein sequence ID" value="KFM82104.1"/>
    <property type="molecule type" value="Genomic_DNA"/>
</dbReference>
<sequence>MFCCKATTVMFVVLTASLLLQSNTDALCFQSFCEYYPSLQSFCCDMLSIQDCCNTSEKQTDDTNCIKVQSP</sequence>
<organism evidence="2 3">
    <name type="scientific">Stegodyphus mimosarum</name>
    <name type="common">African social velvet spider</name>
    <dbReference type="NCBI Taxonomy" id="407821"/>
    <lineage>
        <taxon>Eukaryota</taxon>
        <taxon>Metazoa</taxon>
        <taxon>Ecdysozoa</taxon>
        <taxon>Arthropoda</taxon>
        <taxon>Chelicerata</taxon>
        <taxon>Arachnida</taxon>
        <taxon>Araneae</taxon>
        <taxon>Araneomorphae</taxon>
        <taxon>Entelegynae</taxon>
        <taxon>Eresoidea</taxon>
        <taxon>Eresidae</taxon>
        <taxon>Stegodyphus</taxon>
    </lineage>
</organism>
<evidence type="ECO:0000256" key="1">
    <source>
        <dbReference type="SAM" id="SignalP"/>
    </source>
</evidence>
<evidence type="ECO:0000313" key="2">
    <source>
        <dbReference type="EMBL" id="KFM82104.1"/>
    </source>
</evidence>
<protein>
    <submittedName>
        <fullName evidence="2">Uncharacterized protein</fullName>
    </submittedName>
</protein>
<gene>
    <name evidence="2" type="ORF">X975_19336</name>
</gene>
<evidence type="ECO:0000313" key="3">
    <source>
        <dbReference type="Proteomes" id="UP000054359"/>
    </source>
</evidence>
<accession>A0A087UXL5</accession>
<dbReference type="AlphaFoldDB" id="A0A087UXL5"/>